<accession>A0AAN7UYL6</accession>
<evidence type="ECO:0000256" key="2">
    <source>
        <dbReference type="ARBA" id="ARBA00022857"/>
    </source>
</evidence>
<name>A0AAN7UYL6_9PEZI</name>
<gene>
    <name evidence="4" type="ORF">RRF57_012861</name>
</gene>
<dbReference type="PANTHER" id="PTHR43180">
    <property type="entry name" value="3-OXOACYL-(ACYL-CARRIER-PROTEIN) REDUCTASE (AFU_ORTHOLOGUE AFUA_6G11210)"/>
    <property type="match status" value="1"/>
</dbReference>
<dbReference type="InterPro" id="IPR002347">
    <property type="entry name" value="SDR_fam"/>
</dbReference>
<keyword evidence="5" id="KW-1185">Reference proteome</keyword>
<evidence type="ECO:0000256" key="3">
    <source>
        <dbReference type="ARBA" id="ARBA00023002"/>
    </source>
</evidence>
<comment type="caution">
    <text evidence="4">The sequence shown here is derived from an EMBL/GenBank/DDBJ whole genome shotgun (WGS) entry which is preliminary data.</text>
</comment>
<reference evidence="4 5" key="1">
    <citation type="submission" date="2023-10" db="EMBL/GenBank/DDBJ databases">
        <title>Draft genome sequence of Xylaria bambusicola isolate GMP-LS, the root and basal stem rot pathogen of sugarcane in Indonesia.</title>
        <authorList>
            <person name="Selvaraj P."/>
            <person name="Muralishankar V."/>
            <person name="Muruganantham S."/>
            <person name="Sp S."/>
            <person name="Haryani S."/>
            <person name="Lau K.J.X."/>
            <person name="Naqvi N.I."/>
        </authorList>
    </citation>
    <scope>NUCLEOTIDE SEQUENCE [LARGE SCALE GENOMIC DNA]</scope>
    <source>
        <strain evidence="4">GMP-LS</strain>
    </source>
</reference>
<comment type="similarity">
    <text evidence="1">Belongs to the short-chain dehydrogenases/reductases (SDR) family.</text>
</comment>
<dbReference type="EMBL" id="JAWHQM010000093">
    <property type="protein sequence ID" value="KAK5637149.1"/>
    <property type="molecule type" value="Genomic_DNA"/>
</dbReference>
<organism evidence="4 5">
    <name type="scientific">Xylaria bambusicola</name>
    <dbReference type="NCBI Taxonomy" id="326684"/>
    <lineage>
        <taxon>Eukaryota</taxon>
        <taxon>Fungi</taxon>
        <taxon>Dikarya</taxon>
        <taxon>Ascomycota</taxon>
        <taxon>Pezizomycotina</taxon>
        <taxon>Sordariomycetes</taxon>
        <taxon>Xylariomycetidae</taxon>
        <taxon>Xylariales</taxon>
        <taxon>Xylariaceae</taxon>
        <taxon>Xylaria</taxon>
    </lineage>
</organism>
<sequence length="306" mass="33651">MTSLKIDEDSLPRLDGKIALVTGGASGIGLAAARTMIHLGATVHIIDIKDPSDEEKLGDLPNFHFHRCDVSIWVDLRATFDAIGPVDLVFANAGVTEKPHFFDDSYDDAGQLLEPSKELVDVNQNGVLFTVKLAWHSMRRHKREGSIVITTSATGYAPEQSLPVYSSGKMALTGLIRALRSVMISDGITINGVAPAATLTGLLPPHLAAPIRKQGLPISTSHFVGLALVYAATASQDRRVEVYGKEEEGSKWRKERWNGRMILTLGDAYTEMEEPTADLRQFWFGRENLRLTRLQQAATDFRQLSQ</sequence>
<evidence type="ECO:0000313" key="4">
    <source>
        <dbReference type="EMBL" id="KAK5637149.1"/>
    </source>
</evidence>
<proteinExistence type="inferred from homology"/>
<dbReference type="InterPro" id="IPR020904">
    <property type="entry name" value="Sc_DH/Rdtase_CS"/>
</dbReference>
<keyword evidence="3" id="KW-0560">Oxidoreductase</keyword>
<dbReference type="InterPro" id="IPR036291">
    <property type="entry name" value="NAD(P)-bd_dom_sf"/>
</dbReference>
<dbReference type="SUPFAM" id="SSF51735">
    <property type="entry name" value="NAD(P)-binding Rossmann-fold domains"/>
    <property type="match status" value="1"/>
</dbReference>
<dbReference type="PRINTS" id="PR00081">
    <property type="entry name" value="GDHRDH"/>
</dbReference>
<dbReference type="AlphaFoldDB" id="A0AAN7UYL6"/>
<evidence type="ECO:0000256" key="1">
    <source>
        <dbReference type="ARBA" id="ARBA00006484"/>
    </source>
</evidence>
<keyword evidence="2" id="KW-0521">NADP</keyword>
<dbReference type="Gene3D" id="3.40.50.720">
    <property type="entry name" value="NAD(P)-binding Rossmann-like Domain"/>
    <property type="match status" value="1"/>
</dbReference>
<evidence type="ECO:0000313" key="5">
    <source>
        <dbReference type="Proteomes" id="UP001305414"/>
    </source>
</evidence>
<dbReference type="PANTHER" id="PTHR43180:SF80">
    <property type="entry name" value="NAD(P)-BINDING PROTEIN"/>
    <property type="match status" value="1"/>
</dbReference>
<dbReference type="Proteomes" id="UP001305414">
    <property type="component" value="Unassembled WGS sequence"/>
</dbReference>
<dbReference type="PROSITE" id="PS00061">
    <property type="entry name" value="ADH_SHORT"/>
    <property type="match status" value="1"/>
</dbReference>
<protein>
    <submittedName>
        <fullName evidence="4">Uncharacterized protein</fullName>
    </submittedName>
</protein>
<dbReference type="GO" id="GO:0016491">
    <property type="term" value="F:oxidoreductase activity"/>
    <property type="evidence" value="ECO:0007669"/>
    <property type="project" value="UniProtKB-KW"/>
</dbReference>
<dbReference type="Pfam" id="PF00106">
    <property type="entry name" value="adh_short"/>
    <property type="match status" value="1"/>
</dbReference>